<reference evidence="2" key="1">
    <citation type="submission" date="2021-01" db="EMBL/GenBank/DDBJ databases">
        <title>Microvirga sp.</title>
        <authorList>
            <person name="Kim M.K."/>
        </authorList>
    </citation>
    <scope>NUCLEOTIDE SEQUENCE</scope>
    <source>
        <strain evidence="2">5420S-16</strain>
    </source>
</reference>
<evidence type="ECO:0000256" key="1">
    <source>
        <dbReference type="SAM" id="MobiDB-lite"/>
    </source>
</evidence>
<dbReference type="AlphaFoldDB" id="A0A937D3N2"/>
<dbReference type="EMBL" id="JAEQMY010000045">
    <property type="protein sequence ID" value="MBL0406575.1"/>
    <property type="molecule type" value="Genomic_DNA"/>
</dbReference>
<evidence type="ECO:0000313" key="3">
    <source>
        <dbReference type="Proteomes" id="UP000605848"/>
    </source>
</evidence>
<feature type="region of interest" description="Disordered" evidence="1">
    <location>
        <begin position="27"/>
        <end position="67"/>
    </location>
</feature>
<feature type="compositionally biased region" description="Polar residues" evidence="1">
    <location>
        <begin position="38"/>
        <end position="51"/>
    </location>
</feature>
<comment type="caution">
    <text evidence="2">The sequence shown here is derived from an EMBL/GenBank/DDBJ whole genome shotgun (WGS) entry which is preliminary data.</text>
</comment>
<gene>
    <name evidence="2" type="ORF">JKG68_21695</name>
</gene>
<accession>A0A937D3N2</accession>
<proteinExistence type="predicted"/>
<keyword evidence="3" id="KW-1185">Reference proteome</keyword>
<protein>
    <submittedName>
        <fullName evidence="2">Uncharacterized protein</fullName>
    </submittedName>
</protein>
<name>A0A937D3N2_9HYPH</name>
<dbReference type="RefSeq" id="WP_202063479.1">
    <property type="nucleotide sequence ID" value="NZ_JAEQMY010000045.1"/>
</dbReference>
<dbReference type="Proteomes" id="UP000605848">
    <property type="component" value="Unassembled WGS sequence"/>
</dbReference>
<organism evidence="2 3">
    <name type="scientific">Microvirga aerilata</name>
    <dbReference type="NCBI Taxonomy" id="670292"/>
    <lineage>
        <taxon>Bacteria</taxon>
        <taxon>Pseudomonadati</taxon>
        <taxon>Pseudomonadota</taxon>
        <taxon>Alphaproteobacteria</taxon>
        <taxon>Hyphomicrobiales</taxon>
        <taxon>Methylobacteriaceae</taxon>
        <taxon>Microvirga</taxon>
    </lineage>
</organism>
<evidence type="ECO:0000313" key="2">
    <source>
        <dbReference type="EMBL" id="MBL0406575.1"/>
    </source>
</evidence>
<sequence length="105" mass="11600">MSDTQLVQDLAALIDELRRRLETGRGSRAELEEAAKQASRSLEWSVPSPTRQNKRSRSGKTSSVLQEGQRKAVRAALLAGVAPCQVAKHFRLSPATVRKMLEETT</sequence>